<sequence length="23" mass="2488">MFLGCQKTTSRSLAGMVSTKLEV</sequence>
<evidence type="ECO:0000313" key="3">
    <source>
        <dbReference type="Proteomes" id="UP001164929"/>
    </source>
</evidence>
<accession>A0AAD6MJM5</accession>
<reference evidence="2" key="1">
    <citation type="journal article" date="2023" name="Mol. Ecol. Resour.">
        <title>Chromosome-level genome assembly of a triploid poplar Populus alba 'Berolinensis'.</title>
        <authorList>
            <person name="Chen S."/>
            <person name="Yu Y."/>
            <person name="Wang X."/>
            <person name="Wang S."/>
            <person name="Zhang T."/>
            <person name="Zhou Y."/>
            <person name="He R."/>
            <person name="Meng N."/>
            <person name="Wang Y."/>
            <person name="Liu W."/>
            <person name="Liu Z."/>
            <person name="Liu J."/>
            <person name="Guo Q."/>
            <person name="Huang H."/>
            <person name="Sederoff R.R."/>
            <person name="Wang G."/>
            <person name="Qu G."/>
            <person name="Chen S."/>
        </authorList>
    </citation>
    <scope>NUCLEOTIDE SEQUENCE</scope>
    <source>
        <strain evidence="2">SC-2020</strain>
    </source>
</reference>
<keyword evidence="3" id="KW-1185">Reference proteome</keyword>
<name>A0AAD6MJM5_9ROSI</name>
<organism evidence="2 3">
    <name type="scientific">Populus alba x Populus x berolinensis</name>
    <dbReference type="NCBI Taxonomy" id="444605"/>
    <lineage>
        <taxon>Eukaryota</taxon>
        <taxon>Viridiplantae</taxon>
        <taxon>Streptophyta</taxon>
        <taxon>Embryophyta</taxon>
        <taxon>Tracheophyta</taxon>
        <taxon>Spermatophyta</taxon>
        <taxon>Magnoliopsida</taxon>
        <taxon>eudicotyledons</taxon>
        <taxon>Gunneridae</taxon>
        <taxon>Pentapetalae</taxon>
        <taxon>rosids</taxon>
        <taxon>fabids</taxon>
        <taxon>Malpighiales</taxon>
        <taxon>Salicaceae</taxon>
        <taxon>Saliceae</taxon>
        <taxon>Populus</taxon>
    </lineage>
</organism>
<proteinExistence type="predicted"/>
<comment type="caution">
    <text evidence="2">The sequence shown here is derived from an EMBL/GenBank/DDBJ whole genome shotgun (WGS) entry which is preliminary data.</text>
</comment>
<dbReference type="AlphaFoldDB" id="A0AAD6MJM5"/>
<dbReference type="EMBL" id="JAQIZT010000008">
    <property type="protein sequence ID" value="KAJ6986697.1"/>
    <property type="molecule type" value="Genomic_DNA"/>
</dbReference>
<dbReference type="EMBL" id="JAQIZT010000008">
    <property type="protein sequence ID" value="KAJ6986703.1"/>
    <property type="molecule type" value="Genomic_DNA"/>
</dbReference>
<dbReference type="Proteomes" id="UP001164929">
    <property type="component" value="Chromosome 8"/>
</dbReference>
<evidence type="ECO:0000313" key="1">
    <source>
        <dbReference type="EMBL" id="KAJ6986697.1"/>
    </source>
</evidence>
<evidence type="ECO:0000313" key="2">
    <source>
        <dbReference type="EMBL" id="KAJ6986703.1"/>
    </source>
</evidence>
<gene>
    <name evidence="1" type="ORF">NC653_020045</name>
    <name evidence="2" type="ORF">NC653_020050</name>
</gene>
<protein>
    <submittedName>
        <fullName evidence="2">Uncharacterized protein</fullName>
    </submittedName>
</protein>